<dbReference type="SMART" id="SM00271">
    <property type="entry name" value="DnaJ"/>
    <property type="match status" value="1"/>
</dbReference>
<dbReference type="Pfam" id="PF00226">
    <property type="entry name" value="DnaJ"/>
    <property type="match status" value="1"/>
</dbReference>
<dbReference type="CDD" id="cd06257">
    <property type="entry name" value="DnaJ"/>
    <property type="match status" value="1"/>
</dbReference>
<gene>
    <name evidence="2" type="ORF">CYMTET_46304</name>
</gene>
<dbReference type="Gene3D" id="1.10.287.110">
    <property type="entry name" value="DnaJ domain"/>
    <property type="match status" value="1"/>
</dbReference>
<proteinExistence type="predicted"/>
<feature type="non-terminal residue" evidence="2">
    <location>
        <position position="168"/>
    </location>
</feature>
<organism evidence="2 3">
    <name type="scientific">Cymbomonas tetramitiformis</name>
    <dbReference type="NCBI Taxonomy" id="36881"/>
    <lineage>
        <taxon>Eukaryota</taxon>
        <taxon>Viridiplantae</taxon>
        <taxon>Chlorophyta</taxon>
        <taxon>Pyramimonadophyceae</taxon>
        <taxon>Pyramimonadales</taxon>
        <taxon>Pyramimonadaceae</taxon>
        <taxon>Cymbomonas</taxon>
    </lineage>
</organism>
<reference evidence="2 3" key="1">
    <citation type="journal article" date="2015" name="Genome Biol. Evol.">
        <title>Comparative Genomics of a Bacterivorous Green Alga Reveals Evolutionary Causalities and Consequences of Phago-Mixotrophic Mode of Nutrition.</title>
        <authorList>
            <person name="Burns J.A."/>
            <person name="Paasch A."/>
            <person name="Narechania A."/>
            <person name="Kim E."/>
        </authorList>
    </citation>
    <scope>NUCLEOTIDE SEQUENCE [LARGE SCALE GENOMIC DNA]</scope>
    <source>
        <strain evidence="2 3">PLY_AMNH</strain>
    </source>
</reference>
<evidence type="ECO:0000313" key="3">
    <source>
        <dbReference type="Proteomes" id="UP001190700"/>
    </source>
</evidence>
<dbReference type="PRINTS" id="PR00625">
    <property type="entry name" value="JDOMAIN"/>
</dbReference>
<name>A0AAE0EX69_9CHLO</name>
<dbReference type="SUPFAM" id="SSF46565">
    <property type="entry name" value="Chaperone J-domain"/>
    <property type="match status" value="1"/>
</dbReference>
<evidence type="ECO:0000313" key="2">
    <source>
        <dbReference type="EMBL" id="KAK3244071.1"/>
    </source>
</evidence>
<dbReference type="InterPro" id="IPR001623">
    <property type="entry name" value="DnaJ_domain"/>
</dbReference>
<dbReference type="EMBL" id="LGRX02032319">
    <property type="protein sequence ID" value="KAK3244071.1"/>
    <property type="molecule type" value="Genomic_DNA"/>
</dbReference>
<dbReference type="InterPro" id="IPR036869">
    <property type="entry name" value="J_dom_sf"/>
</dbReference>
<protein>
    <recommendedName>
        <fullName evidence="1">J domain-containing protein</fullName>
    </recommendedName>
</protein>
<dbReference type="PANTHER" id="PTHR45295:SF1">
    <property type="entry name" value="CHAPERONE PROTEIN DNAJ C76, CHLOROPLASTIC"/>
    <property type="match status" value="1"/>
</dbReference>
<dbReference type="Proteomes" id="UP001190700">
    <property type="component" value="Unassembled WGS sequence"/>
</dbReference>
<comment type="caution">
    <text evidence="2">The sequence shown here is derived from an EMBL/GenBank/DDBJ whole genome shotgun (WGS) entry which is preliminary data.</text>
</comment>
<feature type="domain" description="J" evidence="1">
    <location>
        <begin position="63"/>
        <end position="131"/>
    </location>
</feature>
<keyword evidence="3" id="KW-1185">Reference proteome</keyword>
<dbReference type="PROSITE" id="PS50076">
    <property type="entry name" value="DNAJ_2"/>
    <property type="match status" value="1"/>
</dbReference>
<evidence type="ECO:0000259" key="1">
    <source>
        <dbReference type="PROSITE" id="PS50076"/>
    </source>
</evidence>
<dbReference type="AlphaFoldDB" id="A0AAE0EX69"/>
<sequence>MAAKSFSIRTAGIYFQNVQPKFRKARGSYTMKSARLGARLQQSRRSCRVQCKTEIQEEEHAIDYYGILGVAADAEKSELKKAYREAVKLLHPDICDDAQTKEERHDLVITLNRAYRVLGDKRLRAMYDTGKKLFEEHSMFRDYTGQPLSKTAQPDALNALFVDETLCI</sequence>
<accession>A0AAE0EX69</accession>
<dbReference type="PANTHER" id="PTHR45295">
    <property type="entry name" value="CHAPERONE PROTEIN DNAJ C76, CHLOROPLASTIC"/>
    <property type="match status" value="1"/>
</dbReference>